<organism evidence="2 3">
    <name type="scientific">Acanthosepion pharaonis</name>
    <name type="common">Pharaoh cuttlefish</name>
    <name type="synonym">Sepia pharaonis</name>
    <dbReference type="NCBI Taxonomy" id="158019"/>
    <lineage>
        <taxon>Eukaryota</taxon>
        <taxon>Metazoa</taxon>
        <taxon>Spiralia</taxon>
        <taxon>Lophotrochozoa</taxon>
        <taxon>Mollusca</taxon>
        <taxon>Cephalopoda</taxon>
        <taxon>Coleoidea</taxon>
        <taxon>Decapodiformes</taxon>
        <taxon>Sepiida</taxon>
        <taxon>Sepiina</taxon>
        <taxon>Sepiidae</taxon>
        <taxon>Acanthosepion</taxon>
    </lineage>
</organism>
<feature type="transmembrane region" description="Helical" evidence="1">
    <location>
        <begin position="73"/>
        <end position="96"/>
    </location>
</feature>
<keyword evidence="1" id="KW-1133">Transmembrane helix</keyword>
<keyword evidence="1" id="KW-0472">Membrane</keyword>
<dbReference type="AlphaFoldDB" id="A0A812CP02"/>
<evidence type="ECO:0008006" key="4">
    <source>
        <dbReference type="Google" id="ProtNLM"/>
    </source>
</evidence>
<evidence type="ECO:0000313" key="2">
    <source>
        <dbReference type="EMBL" id="CAE1271925.1"/>
    </source>
</evidence>
<name>A0A812CP02_ACAPH</name>
<keyword evidence="3" id="KW-1185">Reference proteome</keyword>
<dbReference type="Proteomes" id="UP000597762">
    <property type="component" value="Unassembled WGS sequence"/>
</dbReference>
<protein>
    <recommendedName>
        <fullName evidence="4">Transmembrane protein</fullName>
    </recommendedName>
</protein>
<keyword evidence="1" id="KW-0812">Transmembrane</keyword>
<evidence type="ECO:0000313" key="3">
    <source>
        <dbReference type="Proteomes" id="UP000597762"/>
    </source>
</evidence>
<comment type="caution">
    <text evidence="2">The sequence shown here is derived from an EMBL/GenBank/DDBJ whole genome shotgun (WGS) entry which is preliminary data.</text>
</comment>
<dbReference type="InterPro" id="IPR023201">
    <property type="entry name" value="SecY_dom_sf"/>
</dbReference>
<feature type="transmembrane region" description="Helical" evidence="1">
    <location>
        <begin position="46"/>
        <end position="67"/>
    </location>
</feature>
<sequence length="157" mass="18938">MKRIYFQLTNREVRVQERKRGKKNRYLDRKCNDTLSIIYFFSFNRFFFFQSFLLFFLFDFFTFSFFISYPIFFLFLSFYFFLFCLSFSQFNIFLFSSNARKNNRAKGMAQQTAVGSRENGDNLSSMDDRRTIGQSIPPPPQRHKLFIFLSISTALWG</sequence>
<evidence type="ECO:0000256" key="1">
    <source>
        <dbReference type="SAM" id="Phobius"/>
    </source>
</evidence>
<reference evidence="2" key="1">
    <citation type="submission" date="2021-01" db="EMBL/GenBank/DDBJ databases">
        <authorList>
            <person name="Li R."/>
            <person name="Bekaert M."/>
        </authorList>
    </citation>
    <scope>NUCLEOTIDE SEQUENCE</scope>
    <source>
        <strain evidence="2">Farmed</strain>
    </source>
</reference>
<dbReference type="EMBL" id="CAHIKZ030001668">
    <property type="protein sequence ID" value="CAE1271925.1"/>
    <property type="molecule type" value="Genomic_DNA"/>
</dbReference>
<gene>
    <name evidence="2" type="ORF">SPHA_37478</name>
</gene>
<proteinExistence type="predicted"/>
<accession>A0A812CP02</accession>
<dbReference type="SUPFAM" id="SSF103491">
    <property type="entry name" value="Preprotein translocase SecY subunit"/>
    <property type="match status" value="1"/>
</dbReference>